<dbReference type="GeneID" id="4703368"/>
<feature type="compositionally biased region" description="Polar residues" evidence="1">
    <location>
        <begin position="1"/>
        <end position="17"/>
    </location>
</feature>
<name>A1CL41_ASPCL</name>
<feature type="compositionally biased region" description="Basic and acidic residues" evidence="1">
    <location>
        <begin position="77"/>
        <end position="97"/>
    </location>
</feature>
<dbReference type="OMA" id="PALMGMN"/>
<gene>
    <name evidence="3" type="ORF">ACLA_040810</name>
</gene>
<feature type="region of interest" description="Disordered" evidence="1">
    <location>
        <begin position="60"/>
        <end position="116"/>
    </location>
</feature>
<feature type="transmembrane region" description="Helical" evidence="2">
    <location>
        <begin position="314"/>
        <end position="336"/>
    </location>
</feature>
<keyword evidence="2" id="KW-1133">Transmembrane helix</keyword>
<keyword evidence="2" id="KW-0812">Transmembrane</keyword>
<dbReference type="KEGG" id="act:ACLA_040810"/>
<organism evidence="3 4">
    <name type="scientific">Aspergillus clavatus (strain ATCC 1007 / CBS 513.65 / DSM 816 / NCTC 3887 / NRRL 1 / QM 1276 / 107)</name>
    <dbReference type="NCBI Taxonomy" id="344612"/>
    <lineage>
        <taxon>Eukaryota</taxon>
        <taxon>Fungi</taxon>
        <taxon>Dikarya</taxon>
        <taxon>Ascomycota</taxon>
        <taxon>Pezizomycotina</taxon>
        <taxon>Eurotiomycetes</taxon>
        <taxon>Eurotiomycetidae</taxon>
        <taxon>Eurotiales</taxon>
        <taxon>Aspergillaceae</taxon>
        <taxon>Aspergillus</taxon>
        <taxon>Aspergillus subgen. Fumigati</taxon>
    </lineage>
</organism>
<dbReference type="EMBL" id="DS027056">
    <property type="protein sequence ID" value="EAW09865.1"/>
    <property type="molecule type" value="Genomic_DNA"/>
</dbReference>
<dbReference type="Proteomes" id="UP000006701">
    <property type="component" value="Unassembled WGS sequence"/>
</dbReference>
<dbReference type="AlphaFoldDB" id="A1CL41"/>
<evidence type="ECO:0000313" key="4">
    <source>
        <dbReference type="Proteomes" id="UP000006701"/>
    </source>
</evidence>
<accession>A1CL41</accession>
<feature type="compositionally biased region" description="Polar residues" evidence="1">
    <location>
        <begin position="141"/>
        <end position="150"/>
    </location>
</feature>
<evidence type="ECO:0000313" key="3">
    <source>
        <dbReference type="EMBL" id="EAW09865.1"/>
    </source>
</evidence>
<dbReference type="HOGENOM" id="CLU_031806_2_0_1"/>
<dbReference type="OrthoDB" id="5398191at2759"/>
<keyword evidence="2" id="KW-0472">Membrane</keyword>
<feature type="region of interest" description="Disordered" evidence="1">
    <location>
        <begin position="399"/>
        <end position="424"/>
    </location>
</feature>
<sequence length="447" mass="49417">MQRLSFMQNWRRPSQAEQSHDPVLTTDDEQFLQTITSQHTEGESTLAAKTDENVRPSVDAVSAEAENVPVPVSPIEEFGKELGEEERKASEKADIPRRNSQFSKAESASSPEKKGAWSWLRRRGTIWKKKGKEPAIDEHNNSQTPPSSEPTDTKEAEQEAEDMTDILERLNLAADNNTVFSMGAETQELLRKFTLIFKDLINGVPTAYHDLEMLLSNGNNQLQQTYSQLPSFLQKLIEKLPEKWTETLAPEVLAAATAKASQSGLNVENVGKAAAAAKKMGIKVPSLKELVGKPAAIVGMLRSIMAFLRARFPAILGMNVLWSLALSILLFVLWYCHKRGREVRLENERIVTEEEINKLNEESPEERIRATETLVTTAPSGASAAEVRQGVKEAQETRATATAAAEGDQDGSTMTSPVKPARSKSILNIWTRSQTAPTPKIEPYPGT</sequence>
<proteinExistence type="predicted"/>
<reference evidence="3 4" key="1">
    <citation type="journal article" date="2008" name="PLoS Genet.">
        <title>Genomic islands in the pathogenic filamentous fungus Aspergillus fumigatus.</title>
        <authorList>
            <person name="Fedorova N.D."/>
            <person name="Khaldi N."/>
            <person name="Joardar V.S."/>
            <person name="Maiti R."/>
            <person name="Amedeo P."/>
            <person name="Anderson M.J."/>
            <person name="Crabtree J."/>
            <person name="Silva J.C."/>
            <person name="Badger J.H."/>
            <person name="Albarraq A."/>
            <person name="Angiuoli S."/>
            <person name="Bussey H."/>
            <person name="Bowyer P."/>
            <person name="Cotty P.J."/>
            <person name="Dyer P.S."/>
            <person name="Egan A."/>
            <person name="Galens K."/>
            <person name="Fraser-Liggett C.M."/>
            <person name="Haas B.J."/>
            <person name="Inman J.M."/>
            <person name="Kent R."/>
            <person name="Lemieux S."/>
            <person name="Malavazi I."/>
            <person name="Orvis J."/>
            <person name="Roemer T."/>
            <person name="Ronning C.M."/>
            <person name="Sundaram J.P."/>
            <person name="Sutton G."/>
            <person name="Turner G."/>
            <person name="Venter J.C."/>
            <person name="White O.R."/>
            <person name="Whitty B.R."/>
            <person name="Youngman P."/>
            <person name="Wolfe K.H."/>
            <person name="Goldman G.H."/>
            <person name="Wortman J.R."/>
            <person name="Jiang B."/>
            <person name="Denning D.W."/>
            <person name="Nierman W.C."/>
        </authorList>
    </citation>
    <scope>NUCLEOTIDE SEQUENCE [LARGE SCALE GENOMIC DNA]</scope>
    <source>
        <strain evidence="4">ATCC 1007 / CBS 513.65 / DSM 816 / NCTC 3887 / NRRL 1</strain>
    </source>
</reference>
<feature type="region of interest" description="Disordered" evidence="1">
    <location>
        <begin position="1"/>
        <end position="25"/>
    </location>
</feature>
<protein>
    <submittedName>
        <fullName evidence="3">Uncharacterized protein</fullName>
    </submittedName>
</protein>
<feature type="region of interest" description="Disordered" evidence="1">
    <location>
        <begin position="130"/>
        <end position="160"/>
    </location>
</feature>
<evidence type="ECO:0000256" key="2">
    <source>
        <dbReference type="SAM" id="Phobius"/>
    </source>
</evidence>
<dbReference type="eggNOG" id="ENOG502S3A7">
    <property type="taxonomic scope" value="Eukaryota"/>
</dbReference>
<dbReference type="RefSeq" id="XP_001271291.1">
    <property type="nucleotide sequence ID" value="XM_001271290.1"/>
</dbReference>
<dbReference type="VEuPathDB" id="FungiDB:ACLA_040810"/>
<feature type="region of interest" description="Disordered" evidence="1">
    <location>
        <begin position="36"/>
        <end position="55"/>
    </location>
</feature>
<keyword evidence="4" id="KW-1185">Reference proteome</keyword>
<evidence type="ECO:0000256" key="1">
    <source>
        <dbReference type="SAM" id="MobiDB-lite"/>
    </source>
</evidence>